<keyword evidence="1" id="KW-0472">Membrane</keyword>
<evidence type="ECO:0000313" key="3">
    <source>
        <dbReference type="EMBL" id="JAD92615.1"/>
    </source>
</evidence>
<proteinExistence type="predicted"/>
<feature type="transmembrane region" description="Helical" evidence="1">
    <location>
        <begin position="40"/>
        <end position="57"/>
    </location>
</feature>
<name>A0A0A9E436_ARUDO</name>
<keyword evidence="2" id="KW-0732">Signal</keyword>
<sequence>MHFWFFFLFFVFPSFSISVGWRSTSRGSLVPMSSPSSQVLPLRAALAPFSWASSPVYRSRRQRMAMTQTAVPVLVGSGRARLRGARGCARLGRRDAQRGGALTGELGCGCLSVGRLFPACSFLPCFFLVLVLCSLLLVLADFGGHGKSRATLVSCLWNQKVLFALRSVRFCLDGGFGQSPMAVQ</sequence>
<organism evidence="3">
    <name type="scientific">Arundo donax</name>
    <name type="common">Giant reed</name>
    <name type="synonym">Donax arundinaceus</name>
    <dbReference type="NCBI Taxonomy" id="35708"/>
    <lineage>
        <taxon>Eukaryota</taxon>
        <taxon>Viridiplantae</taxon>
        <taxon>Streptophyta</taxon>
        <taxon>Embryophyta</taxon>
        <taxon>Tracheophyta</taxon>
        <taxon>Spermatophyta</taxon>
        <taxon>Magnoliopsida</taxon>
        <taxon>Liliopsida</taxon>
        <taxon>Poales</taxon>
        <taxon>Poaceae</taxon>
        <taxon>PACMAD clade</taxon>
        <taxon>Arundinoideae</taxon>
        <taxon>Arundineae</taxon>
        <taxon>Arundo</taxon>
    </lineage>
</organism>
<evidence type="ECO:0000256" key="1">
    <source>
        <dbReference type="SAM" id="Phobius"/>
    </source>
</evidence>
<feature type="transmembrane region" description="Helical" evidence="1">
    <location>
        <begin position="121"/>
        <end position="140"/>
    </location>
</feature>
<feature type="signal peptide" evidence="2">
    <location>
        <begin position="1"/>
        <end position="16"/>
    </location>
</feature>
<reference evidence="3" key="1">
    <citation type="submission" date="2014-09" db="EMBL/GenBank/DDBJ databases">
        <authorList>
            <person name="Magalhaes I.L.F."/>
            <person name="Oliveira U."/>
            <person name="Santos F.R."/>
            <person name="Vidigal T.H.D.A."/>
            <person name="Brescovit A.D."/>
            <person name="Santos A.J."/>
        </authorList>
    </citation>
    <scope>NUCLEOTIDE SEQUENCE</scope>
    <source>
        <tissue evidence="3">Shoot tissue taken approximately 20 cm above the soil surface</tissue>
    </source>
</reference>
<feature type="chain" id="PRO_5002064138" description="Secreted protein" evidence="2">
    <location>
        <begin position="17"/>
        <end position="184"/>
    </location>
</feature>
<dbReference type="EMBL" id="GBRH01205280">
    <property type="protein sequence ID" value="JAD92615.1"/>
    <property type="molecule type" value="Transcribed_RNA"/>
</dbReference>
<accession>A0A0A9E436</accession>
<reference evidence="3" key="2">
    <citation type="journal article" date="2015" name="Data Brief">
        <title>Shoot transcriptome of the giant reed, Arundo donax.</title>
        <authorList>
            <person name="Barrero R.A."/>
            <person name="Guerrero F.D."/>
            <person name="Moolhuijzen P."/>
            <person name="Goolsby J.A."/>
            <person name="Tidwell J."/>
            <person name="Bellgard S.E."/>
            <person name="Bellgard M.I."/>
        </authorList>
    </citation>
    <scope>NUCLEOTIDE SEQUENCE</scope>
    <source>
        <tissue evidence="3">Shoot tissue taken approximately 20 cm above the soil surface</tissue>
    </source>
</reference>
<dbReference type="AlphaFoldDB" id="A0A0A9E436"/>
<keyword evidence="1" id="KW-1133">Transmembrane helix</keyword>
<evidence type="ECO:0000256" key="2">
    <source>
        <dbReference type="SAM" id="SignalP"/>
    </source>
</evidence>
<evidence type="ECO:0008006" key="4">
    <source>
        <dbReference type="Google" id="ProtNLM"/>
    </source>
</evidence>
<keyword evidence="1" id="KW-0812">Transmembrane</keyword>
<protein>
    <recommendedName>
        <fullName evidence="4">Secreted protein</fullName>
    </recommendedName>
</protein>